<evidence type="ECO:0000313" key="3">
    <source>
        <dbReference type="EMBL" id="UYO61635.1"/>
    </source>
</evidence>
<reference evidence="3" key="1">
    <citation type="submission" date="2021-11" db="EMBL/GenBank/DDBJ databases">
        <title>Isoprene-degrading acetogen.</title>
        <authorList>
            <person name="Yang Y."/>
            <person name="Jin H."/>
            <person name="Yan J."/>
        </authorList>
    </citation>
    <scope>NUCLEOTIDE SEQUENCE</scope>
    <source>
        <strain evidence="3">Berkeley</strain>
    </source>
</reference>
<evidence type="ECO:0000256" key="1">
    <source>
        <dbReference type="ARBA" id="ARBA00023118"/>
    </source>
</evidence>
<proteinExistence type="predicted"/>
<dbReference type="PANTHER" id="PTHR35579">
    <property type="entry name" value="CRISPR SYSTEM CMS ENDORIBONUCLEASE CSM3"/>
    <property type="match status" value="1"/>
</dbReference>
<name>A0ABY6HBC4_9FIRM</name>
<dbReference type="PANTHER" id="PTHR35579:SF6">
    <property type="entry name" value="DUF324 DOMAIN-CONTAINING PROTEIN"/>
    <property type="match status" value="1"/>
</dbReference>
<dbReference type="Proteomes" id="UP001163550">
    <property type="component" value="Chromosome"/>
</dbReference>
<accession>A0ABY6HBC4</accession>
<keyword evidence="1" id="KW-0051">Antiviral defense</keyword>
<sequence length="405" mass="45391">MIANSNPIRKRIVVKIEAKLATPALIGSGNHEHTDNDVLVNRNGEPYLSGATLAGVLRSKLSDHDGNILFGEDSTGDGKMSALWVVDAKFKEAKIIELDGVALDYENKVAISKAKYDFEAVECGAKFTIRMMLVIRKEDDEVMMEKTFTTILARISSGDISVGAKSNRGFGCISCQSEDIKIQTFDYQTEKRAALIRYEAFNWEDSDNWTNYVIKKFDDEDSVMSKTLRLKGSIMIRDTRHLDCDEDYKHICSENGVPVIYGTTWAGAFKGSLYKLLKPRFGEKTEDYLNGYFGYVDEKTKETLPSKIRFNMSTLEIEDKVYDGYRTITRVKINRFTGGAVDGALFTERPWYGGKTTLTIHYPKGCPEIERLLNLGFDALDKGLLTIGGETAIGRGVFEVIQEGK</sequence>
<feature type="domain" description="CRISPR type III-associated protein" evidence="2">
    <location>
        <begin position="253"/>
        <end position="399"/>
    </location>
</feature>
<dbReference type="InterPro" id="IPR052216">
    <property type="entry name" value="CRISPR_Csm3_endoribonuclease"/>
</dbReference>
<gene>
    <name evidence="3" type="ORF">LNN31_12680</name>
</gene>
<keyword evidence="4" id="KW-1185">Reference proteome</keyword>
<dbReference type="InterPro" id="IPR005537">
    <property type="entry name" value="RAMP_III_fam"/>
</dbReference>
<dbReference type="EMBL" id="CP087994">
    <property type="protein sequence ID" value="UYO61635.1"/>
    <property type="molecule type" value="Genomic_DNA"/>
</dbReference>
<feature type="domain" description="CRISPR type III-associated protein" evidence="2">
    <location>
        <begin position="18"/>
        <end position="173"/>
    </location>
</feature>
<dbReference type="RefSeq" id="WP_263992516.1">
    <property type="nucleotide sequence ID" value="NZ_CP087994.1"/>
</dbReference>
<organism evidence="3 4">
    <name type="scientific">Acetobacterium wieringae</name>
    <dbReference type="NCBI Taxonomy" id="52694"/>
    <lineage>
        <taxon>Bacteria</taxon>
        <taxon>Bacillati</taxon>
        <taxon>Bacillota</taxon>
        <taxon>Clostridia</taxon>
        <taxon>Eubacteriales</taxon>
        <taxon>Eubacteriaceae</taxon>
        <taxon>Acetobacterium</taxon>
    </lineage>
</organism>
<dbReference type="CDD" id="cd09726">
    <property type="entry name" value="RAMP_I_III"/>
    <property type="match status" value="2"/>
</dbReference>
<dbReference type="Pfam" id="PF03787">
    <property type="entry name" value="RAMPs"/>
    <property type="match status" value="2"/>
</dbReference>
<protein>
    <submittedName>
        <fullName evidence="3">RAMP superfamily CRISPR-associated protein</fullName>
    </submittedName>
</protein>
<evidence type="ECO:0000313" key="4">
    <source>
        <dbReference type="Proteomes" id="UP001163550"/>
    </source>
</evidence>
<evidence type="ECO:0000259" key="2">
    <source>
        <dbReference type="Pfam" id="PF03787"/>
    </source>
</evidence>